<name>A0A1Z4GHE3_9CYAN</name>
<keyword evidence="2" id="KW-1185">Reference proteome</keyword>
<protein>
    <submittedName>
        <fullName evidence="1">Uncharacterized protein</fullName>
    </submittedName>
</protein>
<dbReference type="Proteomes" id="UP000218287">
    <property type="component" value="Chromosome"/>
</dbReference>
<evidence type="ECO:0000313" key="1">
    <source>
        <dbReference type="EMBL" id="BAY16895.1"/>
    </source>
</evidence>
<proteinExistence type="predicted"/>
<gene>
    <name evidence="1" type="ORF">NIES21_27290</name>
</gene>
<evidence type="ECO:0000313" key="2">
    <source>
        <dbReference type="Proteomes" id="UP000218287"/>
    </source>
</evidence>
<sequence length="66" mass="8024">MIDNYDDYTDNYIEPRETCEWLWQGHLCSIDEPEQMCSECPNLTPAAKQRRQEVEREFWRKLGLIE</sequence>
<accession>A0A1Z4GHE3</accession>
<organism evidence="1 2">
    <name type="scientific">Anabaenopsis circularis NIES-21</name>
    <dbReference type="NCBI Taxonomy" id="1085406"/>
    <lineage>
        <taxon>Bacteria</taxon>
        <taxon>Bacillati</taxon>
        <taxon>Cyanobacteriota</taxon>
        <taxon>Cyanophyceae</taxon>
        <taxon>Nostocales</taxon>
        <taxon>Nodulariaceae</taxon>
        <taxon>Anabaenopsis</taxon>
    </lineage>
</organism>
<reference evidence="1 2" key="1">
    <citation type="submission" date="2017-06" db="EMBL/GenBank/DDBJ databases">
        <title>Genome sequencing of cyanobaciteial culture collection at National Institute for Environmental Studies (NIES).</title>
        <authorList>
            <person name="Hirose Y."/>
            <person name="Shimura Y."/>
            <person name="Fujisawa T."/>
            <person name="Nakamura Y."/>
            <person name="Kawachi M."/>
        </authorList>
    </citation>
    <scope>NUCLEOTIDE SEQUENCE [LARGE SCALE GENOMIC DNA]</scope>
    <source>
        <strain evidence="1 2">NIES-21</strain>
    </source>
</reference>
<dbReference type="EMBL" id="AP018174">
    <property type="protein sequence ID" value="BAY16895.1"/>
    <property type="molecule type" value="Genomic_DNA"/>
</dbReference>
<dbReference type="AlphaFoldDB" id="A0A1Z4GHE3"/>